<accession>A0A5E8CM07</accession>
<dbReference type="AlphaFoldDB" id="A0A5E8CM07"/>
<name>A0A5E8CM07_9ZZZZ</name>
<evidence type="ECO:0000313" key="1">
    <source>
        <dbReference type="EMBL" id="VVU95212.1"/>
    </source>
</evidence>
<reference evidence="1" key="1">
    <citation type="submission" date="2019-09" db="EMBL/GenBank/DDBJ databases">
        <authorList>
            <person name="Needham M D."/>
        </authorList>
    </citation>
    <scope>NUCLEOTIDE SEQUENCE</scope>
</reference>
<gene>
    <name evidence="1" type="ORF">CPAV1605_937</name>
</gene>
<dbReference type="Gene3D" id="3.40.190.10">
    <property type="entry name" value="Periplasmic binding protein-like II"/>
    <property type="match status" value="1"/>
</dbReference>
<organism evidence="1">
    <name type="scientific">seawater metagenome</name>
    <dbReference type="NCBI Taxonomy" id="1561972"/>
    <lineage>
        <taxon>unclassified sequences</taxon>
        <taxon>metagenomes</taxon>
        <taxon>ecological metagenomes</taxon>
    </lineage>
</organism>
<dbReference type="SUPFAM" id="SSF53850">
    <property type="entry name" value="Periplasmic binding protein-like II"/>
    <property type="match status" value="1"/>
</dbReference>
<protein>
    <submittedName>
        <fullName evidence="1">Uncharacterized protein</fullName>
    </submittedName>
</protein>
<proteinExistence type="predicted"/>
<sequence>MKLNKKIFVLIFLLKSNKLRSNKVLLKWCIEIKDKILKEKIKNIAKDFNSQNDNVEVKLCWNKEFKPDISLLSEHQACSFGYKYEVEQFSKNIPTLFYNPKLLKTLNINCFNTWEDFNEIKNIIKKNDLLSLTINNFTWSMIESFYATHDIEYCDNLNGIKSLPKKISITNKHFFNHLSYLYDLDKNNYIDLNLSDFKSTKTFLLKKTPFLIGSTSLLDTLKKYNLYDIDIKTSQLPYWNYLISKPKSEFNSGTFNVIFNKNNEYVNKLIEFTKKYNIMNEKDKNVLDYKIPNYFKIRSELKILKKNIAALDLENILKKLDKKFIEILK</sequence>
<dbReference type="EMBL" id="CABVLZ010000004">
    <property type="protein sequence ID" value="VVU95212.1"/>
    <property type="molecule type" value="Genomic_DNA"/>
</dbReference>